<protein>
    <recommendedName>
        <fullName evidence="12">Cytochrome P450</fullName>
    </recommendedName>
</protein>
<proteinExistence type="inferred from homology"/>
<keyword evidence="6 9" id="KW-0560">Oxidoreductase</keyword>
<evidence type="ECO:0000256" key="8">
    <source>
        <dbReference type="ARBA" id="ARBA00023033"/>
    </source>
</evidence>
<dbReference type="PANTHER" id="PTHR46300">
    <property type="entry name" value="P450, PUTATIVE (EUROFUNG)-RELATED-RELATED"/>
    <property type="match status" value="1"/>
</dbReference>
<keyword evidence="4 9" id="KW-0349">Heme</keyword>
<evidence type="ECO:0000256" key="2">
    <source>
        <dbReference type="ARBA" id="ARBA00005179"/>
    </source>
</evidence>
<evidence type="ECO:0000256" key="1">
    <source>
        <dbReference type="ARBA" id="ARBA00001971"/>
    </source>
</evidence>
<keyword evidence="8 9" id="KW-0503">Monooxygenase</keyword>
<dbReference type="PROSITE" id="PS00086">
    <property type="entry name" value="CYTOCHROME_P450"/>
    <property type="match status" value="1"/>
</dbReference>
<evidence type="ECO:0000256" key="9">
    <source>
        <dbReference type="RuleBase" id="RU000461"/>
    </source>
</evidence>
<comment type="similarity">
    <text evidence="3 9">Belongs to the cytochrome P450 family.</text>
</comment>
<evidence type="ECO:0000256" key="5">
    <source>
        <dbReference type="ARBA" id="ARBA00022723"/>
    </source>
</evidence>
<evidence type="ECO:0000256" key="6">
    <source>
        <dbReference type="ARBA" id="ARBA00023002"/>
    </source>
</evidence>
<dbReference type="PRINTS" id="PR00385">
    <property type="entry name" value="P450"/>
</dbReference>
<dbReference type="CDD" id="cd11065">
    <property type="entry name" value="CYP64-like"/>
    <property type="match status" value="1"/>
</dbReference>
<dbReference type="Proteomes" id="UP001437256">
    <property type="component" value="Unassembled WGS sequence"/>
</dbReference>
<dbReference type="SUPFAM" id="SSF48264">
    <property type="entry name" value="Cytochrome P450"/>
    <property type="match status" value="1"/>
</dbReference>
<dbReference type="InterPro" id="IPR050364">
    <property type="entry name" value="Cytochrome_P450_fung"/>
</dbReference>
<keyword evidence="11" id="KW-1185">Reference proteome</keyword>
<accession>A0ABR3A9P1</accession>
<reference evidence="10 11" key="1">
    <citation type="submission" date="2024-05" db="EMBL/GenBank/DDBJ databases">
        <title>A draft genome resource for the thread blight pathogen Marasmius tenuissimus strain MS-2.</title>
        <authorList>
            <person name="Yulfo-Soto G.E."/>
            <person name="Baruah I.K."/>
            <person name="Amoako-Attah I."/>
            <person name="Bukari Y."/>
            <person name="Meinhardt L.W."/>
            <person name="Bailey B.A."/>
            <person name="Cohen S.P."/>
        </authorList>
    </citation>
    <scope>NUCLEOTIDE SEQUENCE [LARGE SCALE GENOMIC DNA]</scope>
    <source>
        <strain evidence="10 11">MS-2</strain>
    </source>
</reference>
<name>A0ABR3A9P1_9AGAR</name>
<keyword evidence="7 9" id="KW-0408">Iron</keyword>
<comment type="caution">
    <text evidence="10">The sequence shown here is derived from an EMBL/GenBank/DDBJ whole genome shotgun (WGS) entry which is preliminary data.</text>
</comment>
<evidence type="ECO:0008006" key="12">
    <source>
        <dbReference type="Google" id="ProtNLM"/>
    </source>
</evidence>
<organism evidence="10 11">
    <name type="scientific">Marasmius tenuissimus</name>
    <dbReference type="NCBI Taxonomy" id="585030"/>
    <lineage>
        <taxon>Eukaryota</taxon>
        <taxon>Fungi</taxon>
        <taxon>Dikarya</taxon>
        <taxon>Basidiomycota</taxon>
        <taxon>Agaricomycotina</taxon>
        <taxon>Agaricomycetes</taxon>
        <taxon>Agaricomycetidae</taxon>
        <taxon>Agaricales</taxon>
        <taxon>Marasmiineae</taxon>
        <taxon>Marasmiaceae</taxon>
        <taxon>Marasmius</taxon>
    </lineage>
</organism>
<dbReference type="PANTHER" id="PTHR46300:SF7">
    <property type="entry name" value="P450, PUTATIVE (EUROFUNG)-RELATED"/>
    <property type="match status" value="1"/>
</dbReference>
<keyword evidence="5 9" id="KW-0479">Metal-binding</keyword>
<evidence type="ECO:0000256" key="7">
    <source>
        <dbReference type="ARBA" id="ARBA00023004"/>
    </source>
</evidence>
<comment type="cofactor">
    <cofactor evidence="1">
        <name>heme</name>
        <dbReference type="ChEBI" id="CHEBI:30413"/>
    </cofactor>
</comment>
<dbReference type="InterPro" id="IPR017972">
    <property type="entry name" value="Cyt_P450_CS"/>
</dbReference>
<dbReference type="PRINTS" id="PR00463">
    <property type="entry name" value="EP450I"/>
</dbReference>
<dbReference type="Pfam" id="PF00067">
    <property type="entry name" value="p450"/>
    <property type="match status" value="1"/>
</dbReference>
<dbReference type="Gene3D" id="1.10.630.10">
    <property type="entry name" value="Cytochrome P450"/>
    <property type="match status" value="1"/>
</dbReference>
<evidence type="ECO:0000256" key="4">
    <source>
        <dbReference type="ARBA" id="ARBA00022617"/>
    </source>
</evidence>
<sequence length="479" mass="54892">MGKRIWYGTLSHIASQVAVSFQSIYQGPIYHLRLFNKYFIFLSTGKAALDLLESRSSIYSDRPRSVFNDKVLKRNYSVFRMSYLSPRFRLYRRMMHSGLSPRAVQDYRPIQTRETNILLKGLAETPKEFVPHLRRNAGSLILKVTYGYEVNDDSDDFVQLVERVFLIASSRINRPFPVEFFPFREFMITLSDPIQAQNPRQVRFFPSWFPFTEFKQVAREFSEARIEEVPFTWSKRIIDSDNYVDSFVSRFLRPDNGSKPGEEDEDILKWVAAGLYVGGADTTVSAMTSFFYLMATNPEVQKRAQADIDKVTGGARLPVPDDESSLPYIAAIIKEVIRWAPVAPLGLQHRVTEEDMYEGYRIPQGATVIANIWAITHDPDLYPNPDEFDPDRHLGEQPQMDPFKFVFGFGRRVCPGSHLAERSLFLNIANILAVFSLEKEVDKDGNVVEPPMDFHGGTTSHLKTFPCAIKLRAPNLMPV</sequence>
<evidence type="ECO:0000256" key="3">
    <source>
        <dbReference type="ARBA" id="ARBA00010617"/>
    </source>
</evidence>
<evidence type="ECO:0000313" key="11">
    <source>
        <dbReference type="Proteomes" id="UP001437256"/>
    </source>
</evidence>
<dbReference type="InterPro" id="IPR001128">
    <property type="entry name" value="Cyt_P450"/>
</dbReference>
<dbReference type="InterPro" id="IPR002401">
    <property type="entry name" value="Cyt_P450_E_grp-I"/>
</dbReference>
<dbReference type="InterPro" id="IPR036396">
    <property type="entry name" value="Cyt_P450_sf"/>
</dbReference>
<comment type="pathway">
    <text evidence="2">Secondary metabolite biosynthesis.</text>
</comment>
<gene>
    <name evidence="10" type="ORF">AAF712_002742</name>
</gene>
<evidence type="ECO:0000313" key="10">
    <source>
        <dbReference type="EMBL" id="KAL0070250.1"/>
    </source>
</evidence>
<dbReference type="EMBL" id="JBBXMP010000008">
    <property type="protein sequence ID" value="KAL0070250.1"/>
    <property type="molecule type" value="Genomic_DNA"/>
</dbReference>